<gene>
    <name evidence="1" type="ORF">EJ104_11165</name>
</gene>
<dbReference type="AlphaFoldDB" id="A0A3S0K922"/>
<dbReference type="Proteomes" id="UP000277766">
    <property type="component" value="Unassembled WGS sequence"/>
</dbReference>
<keyword evidence="2" id="KW-1185">Reference proteome</keyword>
<dbReference type="EMBL" id="RXPE01000029">
    <property type="protein sequence ID" value="RTR25375.1"/>
    <property type="molecule type" value="Genomic_DNA"/>
</dbReference>
<dbReference type="GO" id="GO:0016829">
    <property type="term" value="F:lyase activity"/>
    <property type="evidence" value="ECO:0007669"/>
    <property type="project" value="InterPro"/>
</dbReference>
<proteinExistence type="predicted"/>
<evidence type="ECO:0008006" key="3">
    <source>
        <dbReference type="Google" id="ProtNLM"/>
    </source>
</evidence>
<protein>
    <recommendedName>
        <fullName evidence="3">Acetoacetate decarboxylase</fullName>
    </recommendedName>
</protein>
<dbReference type="OrthoDB" id="834556at2"/>
<dbReference type="SUPFAM" id="SSF160104">
    <property type="entry name" value="Acetoacetate decarboxylase-like"/>
    <property type="match status" value="1"/>
</dbReference>
<evidence type="ECO:0000313" key="2">
    <source>
        <dbReference type="Proteomes" id="UP000277766"/>
    </source>
</evidence>
<dbReference type="Pfam" id="PF06314">
    <property type="entry name" value="ADC"/>
    <property type="match status" value="1"/>
</dbReference>
<organism evidence="1 2">
    <name type="scientific">Deinococcus radiophilus</name>
    <dbReference type="NCBI Taxonomy" id="32062"/>
    <lineage>
        <taxon>Bacteria</taxon>
        <taxon>Thermotogati</taxon>
        <taxon>Deinococcota</taxon>
        <taxon>Deinococci</taxon>
        <taxon>Deinococcales</taxon>
        <taxon>Deinococcaceae</taxon>
        <taxon>Deinococcus</taxon>
    </lineage>
</organism>
<reference evidence="1 2" key="1">
    <citation type="submission" date="2018-12" db="EMBL/GenBank/DDBJ databases">
        <title>Deinococcus radiophilus ATCC 27603 genome sequencing and assembly.</title>
        <authorList>
            <person name="Maclea K.S."/>
            <person name="Maynard C.R."/>
        </authorList>
    </citation>
    <scope>NUCLEOTIDE SEQUENCE [LARGE SCALE GENOMIC DNA]</scope>
    <source>
        <strain evidence="1 2">ATCC 27603</strain>
    </source>
</reference>
<name>A0A3S0K922_9DEIO</name>
<accession>A0A3S0K922</accession>
<dbReference type="InterPro" id="IPR010451">
    <property type="entry name" value="Acetoacetate_decarboxylase"/>
</dbReference>
<dbReference type="InterPro" id="IPR023375">
    <property type="entry name" value="ADC_dom_sf"/>
</dbReference>
<sequence>MCSRSAATHTKPVSLEPVASWPYPPAPWQLQGSAVGSVFIVSVGSLPSALFAHLPPGARLLGLGGYTLAVVGALHYGPGSDLEYEELLVACPVRLNGRLHVTVGQIWVSSVPAAAGGRELWAVPKRLGAFTRRTAPGYVITDLGSGSLHVSLLARVGRVGPPALRVPLTLAQFLDQQVGLSRCQIQGRPRRARVRWSFGSPGPLAWLEGRRPLLSLGLTRLRVVFGLPTD</sequence>
<dbReference type="Gene3D" id="2.40.400.10">
    <property type="entry name" value="Acetoacetate decarboxylase-like"/>
    <property type="match status" value="1"/>
</dbReference>
<evidence type="ECO:0000313" key="1">
    <source>
        <dbReference type="EMBL" id="RTR25375.1"/>
    </source>
</evidence>
<comment type="caution">
    <text evidence="1">The sequence shown here is derived from an EMBL/GenBank/DDBJ whole genome shotgun (WGS) entry which is preliminary data.</text>
</comment>